<accession>B0DJ81</accession>
<dbReference type="EMBL" id="DS547135">
    <property type="protein sequence ID" value="EDR01842.1"/>
    <property type="molecule type" value="Genomic_DNA"/>
</dbReference>
<proteinExistence type="predicted"/>
<dbReference type="KEGG" id="lbc:LACBIDRAFT_303259"/>
<dbReference type="AlphaFoldDB" id="B0DJ81"/>
<sequence>MLTKHDHSACLAIKFTKHGHLLPPTTTNCHHHRSSRPAGSPPVAAIQICRPHLPQCATSTSPTERASTRLMQQ</sequence>
<dbReference type="EMBL" id="DS547113">
    <property type="protein sequence ID" value="EDR05359.1"/>
    <property type="molecule type" value="Genomic_DNA"/>
</dbReference>
<dbReference type="RefSeq" id="XP_001883917.1">
    <property type="nucleotide sequence ID" value="XM_001883882.1"/>
</dbReference>
<evidence type="ECO:0000313" key="2">
    <source>
        <dbReference type="EMBL" id="EDR05359.1"/>
    </source>
</evidence>
<dbReference type="HOGENOM" id="CLU_2705241_0_0_1"/>
<evidence type="ECO:0000313" key="3">
    <source>
        <dbReference type="Proteomes" id="UP000001194"/>
    </source>
</evidence>
<dbReference type="GeneID" id="6079572"/>
<gene>
    <name evidence="2" type="ORF">LACBIDRAFT_303259</name>
    <name evidence="1" type="ORF">LACBIDRAFT_310336</name>
</gene>
<keyword evidence="3" id="KW-1185">Reference proteome</keyword>
<name>B0DJ81_LACBS</name>
<dbReference type="KEGG" id="lbc:LACBIDRAFT_310336"/>
<organism evidence="3">
    <name type="scientific">Laccaria bicolor (strain S238N-H82 / ATCC MYA-4686)</name>
    <name type="common">Bicoloured deceiver</name>
    <name type="synonym">Laccaria laccata var. bicolor</name>
    <dbReference type="NCBI Taxonomy" id="486041"/>
    <lineage>
        <taxon>Eukaryota</taxon>
        <taxon>Fungi</taxon>
        <taxon>Dikarya</taxon>
        <taxon>Basidiomycota</taxon>
        <taxon>Agaricomycotina</taxon>
        <taxon>Agaricomycetes</taxon>
        <taxon>Agaricomycetidae</taxon>
        <taxon>Agaricales</taxon>
        <taxon>Agaricineae</taxon>
        <taxon>Hydnangiaceae</taxon>
        <taxon>Laccaria</taxon>
    </lineage>
</organism>
<reference evidence="2 3" key="1">
    <citation type="journal article" date="2008" name="Nature">
        <title>The genome of Laccaria bicolor provides insights into mycorrhizal symbiosis.</title>
        <authorList>
            <person name="Martin F."/>
            <person name="Aerts A."/>
            <person name="Ahren D."/>
            <person name="Brun A."/>
            <person name="Danchin E.G.J."/>
            <person name="Duchaussoy F."/>
            <person name="Gibon J."/>
            <person name="Kohler A."/>
            <person name="Lindquist E."/>
            <person name="Pereda V."/>
            <person name="Salamov A."/>
            <person name="Shapiro H.J."/>
            <person name="Wuyts J."/>
            <person name="Blaudez D."/>
            <person name="Buee M."/>
            <person name="Brokstein P."/>
            <person name="Canbaeck B."/>
            <person name="Cohen D."/>
            <person name="Courty P.E."/>
            <person name="Coutinho P.M."/>
            <person name="Delaruelle C."/>
            <person name="Detter J.C."/>
            <person name="Deveau A."/>
            <person name="DiFazio S."/>
            <person name="Duplessis S."/>
            <person name="Fraissinet-Tachet L."/>
            <person name="Lucic E."/>
            <person name="Frey-Klett P."/>
            <person name="Fourrey C."/>
            <person name="Feussner I."/>
            <person name="Gay G."/>
            <person name="Grimwood J."/>
            <person name="Hoegger P.J."/>
            <person name="Jain P."/>
            <person name="Kilaru S."/>
            <person name="Labbe J."/>
            <person name="Lin Y.C."/>
            <person name="Legue V."/>
            <person name="Le Tacon F."/>
            <person name="Marmeisse R."/>
            <person name="Melayah D."/>
            <person name="Montanini B."/>
            <person name="Muratet M."/>
            <person name="Nehls U."/>
            <person name="Niculita-Hirzel H."/>
            <person name="Oudot-Le Secq M.P."/>
            <person name="Peter M."/>
            <person name="Quesneville H."/>
            <person name="Rajashekar B."/>
            <person name="Reich M."/>
            <person name="Rouhier N."/>
            <person name="Schmutz J."/>
            <person name="Yin T."/>
            <person name="Chalot M."/>
            <person name="Henrissat B."/>
            <person name="Kuees U."/>
            <person name="Lucas S."/>
            <person name="Van de Peer Y."/>
            <person name="Podila G.K."/>
            <person name="Polle A."/>
            <person name="Pukkila P.J."/>
            <person name="Richardson P.M."/>
            <person name="Rouze P."/>
            <person name="Sanders I.R."/>
            <person name="Stajich J.E."/>
            <person name="Tunlid A."/>
            <person name="Tuskan G."/>
            <person name="Grigoriev I.V."/>
        </authorList>
    </citation>
    <scope>NUCLEOTIDE SEQUENCE [LARGE SCALE GENOMIC DNA]</scope>
    <source>
        <strain evidence="3">S238N-H82 / ATCC MYA-4686</strain>
    </source>
</reference>
<dbReference type="RefSeq" id="XP_001887452.1">
    <property type="nucleotide sequence ID" value="XM_001887417.1"/>
</dbReference>
<evidence type="ECO:0000313" key="1">
    <source>
        <dbReference type="EMBL" id="EDR01842.1"/>
    </source>
</evidence>
<dbReference type="InParanoid" id="B0DJ81"/>
<dbReference type="Proteomes" id="UP000001194">
    <property type="component" value="Unassembled WGS sequence"/>
</dbReference>
<protein>
    <submittedName>
        <fullName evidence="2">Predicted protein</fullName>
    </submittedName>
</protein>
<dbReference type="GeneID" id="6083104"/>